<dbReference type="Gene3D" id="1.20.1660.10">
    <property type="entry name" value="Hypothetical protein (EF3068)"/>
    <property type="match status" value="1"/>
</dbReference>
<dbReference type="Pfam" id="PF08713">
    <property type="entry name" value="DNA_alkylation"/>
    <property type="match status" value="1"/>
</dbReference>
<dbReference type="Proteomes" id="UP000182818">
    <property type="component" value="Unassembled WGS sequence"/>
</dbReference>
<reference evidence="1 3" key="1">
    <citation type="journal article" date="2015" name="Genome Announc.">
        <title>Expanding the biotechnology potential of lactobacilli through comparative genomics of 213 strains and associated genera.</title>
        <authorList>
            <person name="Sun Z."/>
            <person name="Harris H.M."/>
            <person name="McCann A."/>
            <person name="Guo C."/>
            <person name="Argimon S."/>
            <person name="Zhang W."/>
            <person name="Yang X."/>
            <person name="Jeffery I.B."/>
            <person name="Cooney J.C."/>
            <person name="Kagawa T.F."/>
            <person name="Liu W."/>
            <person name="Song Y."/>
            <person name="Salvetti E."/>
            <person name="Wrobel A."/>
            <person name="Rasinkangas P."/>
            <person name="Parkhill J."/>
            <person name="Rea M.C."/>
            <person name="O'Sullivan O."/>
            <person name="Ritari J."/>
            <person name="Douillard F.P."/>
            <person name="Paul Ross R."/>
            <person name="Yang R."/>
            <person name="Briner A.E."/>
            <person name="Felis G.E."/>
            <person name="de Vos W.M."/>
            <person name="Barrangou R."/>
            <person name="Klaenhammer T.R."/>
            <person name="Caufield P.W."/>
            <person name="Cui Y."/>
            <person name="Zhang H."/>
            <person name="O'Toole P.W."/>
        </authorList>
    </citation>
    <scope>NUCLEOTIDE SEQUENCE [LARGE SCALE GENOMIC DNA]</scope>
    <source>
        <strain evidence="1 3">DSM 22301</strain>
    </source>
</reference>
<dbReference type="RefSeq" id="WP_057805236.1">
    <property type="nucleotide sequence ID" value="NZ_BJYP01000010.1"/>
</dbReference>
<dbReference type="SUPFAM" id="SSF48371">
    <property type="entry name" value="ARM repeat"/>
    <property type="match status" value="1"/>
</dbReference>
<dbReference type="PANTHER" id="PTHR34070:SF1">
    <property type="entry name" value="DNA ALKYLATION REPAIR PROTEIN"/>
    <property type="match status" value="1"/>
</dbReference>
<gene>
    <name evidence="1" type="ORF">IV87_GL001304</name>
    <name evidence="2" type="ORF">SAMN04487973_10470</name>
</gene>
<dbReference type="PATRIC" id="fig|319653.3.peg.1321"/>
<dbReference type="InterPro" id="IPR014825">
    <property type="entry name" value="DNA_alkylation"/>
</dbReference>
<dbReference type="STRING" id="319653.SAMN04487973_10470"/>
<dbReference type="Proteomes" id="UP000051749">
    <property type="component" value="Unassembled WGS sequence"/>
</dbReference>
<dbReference type="EMBL" id="FOGK01000004">
    <property type="protein sequence ID" value="SER30366.1"/>
    <property type="molecule type" value="Genomic_DNA"/>
</dbReference>
<dbReference type="EMBL" id="JQBY01000003">
    <property type="protein sequence ID" value="KRN83271.1"/>
    <property type="molecule type" value="Genomic_DNA"/>
</dbReference>
<keyword evidence="4" id="KW-1185">Reference proteome</keyword>
<dbReference type="InterPro" id="IPR016024">
    <property type="entry name" value="ARM-type_fold"/>
</dbReference>
<sequence length="214" mass="25483">MEKLNFELVGNAEIAPAMAHYMKDKFTFIGIKSTERKEQSKLLLRKSTKLPSNTVKAWVSELYGRTFREYQYVAIDLAIRNLRKWNFADIVTFKQFVAQKSWWDSVDAWRTLFGKYVKLHPDEKAKVFELFYQSDNFWERRVAINLQLMEKDTLDTEMLTKAILYDQNTDEFFIQKAIGWSLRQYSKYNPNWVSQFLKTHELSKLAVKEGSKYL</sequence>
<evidence type="ECO:0000313" key="3">
    <source>
        <dbReference type="Proteomes" id="UP000051749"/>
    </source>
</evidence>
<evidence type="ECO:0000313" key="4">
    <source>
        <dbReference type="Proteomes" id="UP000182818"/>
    </source>
</evidence>
<accession>A0A0R2K9V0</accession>
<name>A0A0R2K9V0_9LACO</name>
<evidence type="ECO:0000313" key="2">
    <source>
        <dbReference type="EMBL" id="SER30366.1"/>
    </source>
</evidence>
<proteinExistence type="predicted"/>
<reference evidence="2 4" key="2">
    <citation type="submission" date="2016-10" db="EMBL/GenBank/DDBJ databases">
        <authorList>
            <person name="Varghese N."/>
            <person name="Submissions S."/>
        </authorList>
    </citation>
    <scope>NUCLEOTIDE SEQUENCE [LARGE SCALE GENOMIC DNA]</scope>
    <source>
        <strain evidence="2 4">CGMCC 1.3889</strain>
    </source>
</reference>
<dbReference type="GeneID" id="76042885"/>
<dbReference type="CDD" id="cd07064">
    <property type="entry name" value="AlkD_like_1"/>
    <property type="match status" value="1"/>
</dbReference>
<organism evidence="1 3">
    <name type="scientific">Pediococcus ethanolidurans</name>
    <dbReference type="NCBI Taxonomy" id="319653"/>
    <lineage>
        <taxon>Bacteria</taxon>
        <taxon>Bacillati</taxon>
        <taxon>Bacillota</taxon>
        <taxon>Bacilli</taxon>
        <taxon>Lactobacillales</taxon>
        <taxon>Lactobacillaceae</taxon>
        <taxon>Pediococcus</taxon>
    </lineage>
</organism>
<comment type="caution">
    <text evidence="1">The sequence shown here is derived from an EMBL/GenBank/DDBJ whole genome shotgun (WGS) entry which is preliminary data.</text>
</comment>
<dbReference type="Gene3D" id="1.25.40.290">
    <property type="entry name" value="ARM repeat domains"/>
    <property type="match status" value="1"/>
</dbReference>
<dbReference type="OrthoDB" id="9775346at2"/>
<dbReference type="AlphaFoldDB" id="A0A0R2K9V0"/>
<evidence type="ECO:0000313" key="1">
    <source>
        <dbReference type="EMBL" id="KRN83271.1"/>
    </source>
</evidence>
<dbReference type="PANTHER" id="PTHR34070">
    <property type="entry name" value="ARMADILLO-TYPE FOLD"/>
    <property type="match status" value="1"/>
</dbReference>
<protein>
    <submittedName>
        <fullName evidence="2">3-methyladenine DNA glycosylase AlkD</fullName>
    </submittedName>
    <submittedName>
        <fullName evidence="1">DNA alkylation repair enzyme</fullName>
    </submittedName>
</protein>